<evidence type="ECO:0000259" key="7">
    <source>
        <dbReference type="Pfam" id="PF14372"/>
    </source>
</evidence>
<dbReference type="InterPro" id="IPR012337">
    <property type="entry name" value="RNaseH-like_sf"/>
</dbReference>
<dbReference type="Proteomes" id="UP001054252">
    <property type="component" value="Unassembled WGS sequence"/>
</dbReference>
<evidence type="ECO:0000256" key="3">
    <source>
        <dbReference type="ARBA" id="ARBA00022771"/>
    </source>
</evidence>
<keyword evidence="9" id="KW-1185">Reference proteome</keyword>
<dbReference type="GO" id="GO:0008270">
    <property type="term" value="F:zinc ion binding"/>
    <property type="evidence" value="ECO:0007669"/>
    <property type="project" value="UniProtKB-KW"/>
</dbReference>
<dbReference type="SUPFAM" id="SSF53098">
    <property type="entry name" value="Ribonuclease H-like"/>
    <property type="match status" value="1"/>
</dbReference>
<dbReference type="Pfam" id="PF14372">
    <property type="entry name" value="hAT-like_RNase-H"/>
    <property type="match status" value="1"/>
</dbReference>
<dbReference type="PANTHER" id="PTHR46481:SF10">
    <property type="entry name" value="ZINC FINGER BED DOMAIN-CONTAINING PROTEIN 39"/>
    <property type="match status" value="1"/>
</dbReference>
<proteinExistence type="predicted"/>
<evidence type="ECO:0000313" key="9">
    <source>
        <dbReference type="Proteomes" id="UP001054252"/>
    </source>
</evidence>
<name>A0AAV5LP62_9ROSI</name>
<evidence type="ECO:0000313" key="8">
    <source>
        <dbReference type="EMBL" id="GKV39181.1"/>
    </source>
</evidence>
<dbReference type="PANTHER" id="PTHR46481">
    <property type="entry name" value="ZINC FINGER BED DOMAIN-CONTAINING PROTEIN 4"/>
    <property type="match status" value="1"/>
</dbReference>
<comment type="subcellular location">
    <subcellularLocation>
        <location evidence="1">Nucleus</location>
    </subcellularLocation>
</comment>
<protein>
    <recommendedName>
        <fullName evidence="7">hAT-like transposase RNase-H fold domain-containing protein</fullName>
    </recommendedName>
</protein>
<keyword evidence="5" id="KW-0238">DNA-binding</keyword>
<keyword evidence="6" id="KW-0539">Nucleus</keyword>
<accession>A0AAV5LP62</accession>
<dbReference type="AlphaFoldDB" id="A0AAV5LP62"/>
<comment type="caution">
    <text evidence="8">The sequence shown here is derived from an EMBL/GenBank/DDBJ whole genome shotgun (WGS) entry which is preliminary data.</text>
</comment>
<organism evidence="8 9">
    <name type="scientific">Rubroshorea leprosula</name>
    <dbReference type="NCBI Taxonomy" id="152421"/>
    <lineage>
        <taxon>Eukaryota</taxon>
        <taxon>Viridiplantae</taxon>
        <taxon>Streptophyta</taxon>
        <taxon>Embryophyta</taxon>
        <taxon>Tracheophyta</taxon>
        <taxon>Spermatophyta</taxon>
        <taxon>Magnoliopsida</taxon>
        <taxon>eudicotyledons</taxon>
        <taxon>Gunneridae</taxon>
        <taxon>Pentapetalae</taxon>
        <taxon>rosids</taxon>
        <taxon>malvids</taxon>
        <taxon>Malvales</taxon>
        <taxon>Dipterocarpaceae</taxon>
        <taxon>Rubroshorea</taxon>
    </lineage>
</organism>
<evidence type="ECO:0000256" key="2">
    <source>
        <dbReference type="ARBA" id="ARBA00022723"/>
    </source>
</evidence>
<keyword evidence="2" id="KW-0479">Metal-binding</keyword>
<dbReference type="InterPro" id="IPR052035">
    <property type="entry name" value="ZnF_BED_domain_contain"/>
</dbReference>
<evidence type="ECO:0000256" key="1">
    <source>
        <dbReference type="ARBA" id="ARBA00004123"/>
    </source>
</evidence>
<dbReference type="GO" id="GO:0003677">
    <property type="term" value="F:DNA binding"/>
    <property type="evidence" value="ECO:0007669"/>
    <property type="project" value="UniProtKB-KW"/>
</dbReference>
<evidence type="ECO:0000256" key="5">
    <source>
        <dbReference type="ARBA" id="ARBA00023125"/>
    </source>
</evidence>
<keyword evidence="3" id="KW-0863">Zinc-finger</keyword>
<evidence type="ECO:0000256" key="4">
    <source>
        <dbReference type="ARBA" id="ARBA00022833"/>
    </source>
</evidence>
<dbReference type="InterPro" id="IPR025525">
    <property type="entry name" value="hAT-like_transposase_RNase-H"/>
</dbReference>
<feature type="domain" description="hAT-like transposase RNase-H fold" evidence="7">
    <location>
        <begin position="198"/>
        <end position="259"/>
    </location>
</feature>
<keyword evidence="4" id="KW-0862">Zinc</keyword>
<dbReference type="EMBL" id="BPVZ01000133">
    <property type="protein sequence ID" value="GKV39181.1"/>
    <property type="molecule type" value="Genomic_DNA"/>
</dbReference>
<gene>
    <name evidence="8" type="ORF">SLEP1_g46989</name>
</gene>
<evidence type="ECO:0000256" key="6">
    <source>
        <dbReference type="ARBA" id="ARBA00023242"/>
    </source>
</evidence>
<reference evidence="8 9" key="1">
    <citation type="journal article" date="2021" name="Commun. Biol.">
        <title>The genome of Shorea leprosula (Dipterocarpaceae) highlights the ecological relevance of drought in aseasonal tropical rainforests.</title>
        <authorList>
            <person name="Ng K.K.S."/>
            <person name="Kobayashi M.J."/>
            <person name="Fawcett J.A."/>
            <person name="Hatakeyama M."/>
            <person name="Paape T."/>
            <person name="Ng C.H."/>
            <person name="Ang C.C."/>
            <person name="Tnah L.H."/>
            <person name="Lee C.T."/>
            <person name="Nishiyama T."/>
            <person name="Sese J."/>
            <person name="O'Brien M.J."/>
            <person name="Copetti D."/>
            <person name="Mohd Noor M.I."/>
            <person name="Ong R.C."/>
            <person name="Putra M."/>
            <person name="Sireger I.Z."/>
            <person name="Indrioko S."/>
            <person name="Kosugi Y."/>
            <person name="Izuno A."/>
            <person name="Isagi Y."/>
            <person name="Lee S.L."/>
            <person name="Shimizu K.K."/>
        </authorList>
    </citation>
    <scope>NUCLEOTIDE SEQUENCE [LARGE SCALE GENOMIC DNA]</scope>
    <source>
        <strain evidence="8">214</strain>
    </source>
</reference>
<sequence>MDVAKIFINYKLPLNKIQDDVFKKPFKTLRFELQSENDLGLSILHVYDKKKQKLLRYFDKLSSYSNLTINLWEDDTKEIVNCCLTVQFIDDSWALKKKILSFERLEHDFDAGSLCKIFKRVLLDWNNKEKTCSLAVHSSLPNVEIVHDEKIWPFGIFYLSYDKCIRDINCMIIDISLESIYPVYKKMSHQDNIGYTLMNVGCSNNWRICSLILAIVAILHPSLKLDFVEFVYKKIYEDAIAKEQLDKISNFFRSLYDKYASRCSNHTKFATAIGDTCSSSLANADDKMLDSFSKYKVSKQSRRELYQCLAEDEGS</sequence>
<dbReference type="GO" id="GO:0005634">
    <property type="term" value="C:nucleus"/>
    <property type="evidence" value="ECO:0007669"/>
    <property type="project" value="UniProtKB-SubCell"/>
</dbReference>